<dbReference type="SUPFAM" id="SSF53335">
    <property type="entry name" value="S-adenosyl-L-methionine-dependent methyltransferases"/>
    <property type="match status" value="1"/>
</dbReference>
<sequence>MTLKPQLDDGSFRDPSAYVFTKENKVYRAVTKTGIATFQDVYESGILHDLAECGLMIGCNQLKASQEQLDLFTGARNEAAVALFEHPVVPFLSYPYEWVFSQLKDAALAHLDIQIKAFEAGFVLSDATAYNMQFLDGDPVHIDCTSLRRYKDGQVWEGYNQFCRQFLLPLLIEAWSGLPFQPFFRGSIEGIGFDQALKILPRIKLFTSPSGFMHVYLHGRSVARASSSTSTMGHPRHLKPQQYVAILRQLRDFVSGLQSKRRPASYWKDYAAKNTYTDSMKEAKLDFVRAWAQRSGAKSLIDVGGNTGDYTRATMEGGVRRSTILDIDIDSIEVAYLQRRDFPGAVLPLLMNLSDPTPDMGWRQKERKGLQQRAKADGMIAMAVIHHMVIGSNLPLADAVDWLMSMAPSGVIEFVPKSDAMVQGLLASREDVYSDYSEDAFRKAIMDRAAITAEHRFEENNRVMFAYETAH</sequence>
<evidence type="ECO:0000313" key="1">
    <source>
        <dbReference type="EMBL" id="GGE41434.1"/>
    </source>
</evidence>
<organism evidence="1 2">
    <name type="scientific">Actibacterium pelagium</name>
    <dbReference type="NCBI Taxonomy" id="2029103"/>
    <lineage>
        <taxon>Bacteria</taxon>
        <taxon>Pseudomonadati</taxon>
        <taxon>Pseudomonadota</taxon>
        <taxon>Alphaproteobacteria</taxon>
        <taxon>Rhodobacterales</taxon>
        <taxon>Roseobacteraceae</taxon>
        <taxon>Actibacterium</taxon>
    </lineage>
</organism>
<name>A0A917ADV7_9RHOB</name>
<dbReference type="EMBL" id="BMKN01000001">
    <property type="protein sequence ID" value="GGE41434.1"/>
    <property type="molecule type" value="Genomic_DNA"/>
</dbReference>
<keyword evidence="1" id="KW-0808">Transferase</keyword>
<keyword evidence="1" id="KW-0489">Methyltransferase</keyword>
<dbReference type="AlphaFoldDB" id="A0A917ADV7"/>
<dbReference type="Gene3D" id="3.40.50.150">
    <property type="entry name" value="Vaccinia Virus protein VP39"/>
    <property type="match status" value="1"/>
</dbReference>
<protein>
    <submittedName>
        <fullName evidence="1">50S ribosomal protein L11 methyltransferase</fullName>
    </submittedName>
</protein>
<comment type="caution">
    <text evidence="1">The sequence shown here is derived from an EMBL/GenBank/DDBJ whole genome shotgun (WGS) entry which is preliminary data.</text>
</comment>
<proteinExistence type="predicted"/>
<keyword evidence="1" id="KW-0687">Ribonucleoprotein</keyword>
<gene>
    <name evidence="1" type="ORF">GCM10011517_06320</name>
</gene>
<accession>A0A917ADV7</accession>
<keyword evidence="2" id="KW-1185">Reference proteome</keyword>
<reference evidence="1" key="2">
    <citation type="submission" date="2020-09" db="EMBL/GenBank/DDBJ databases">
        <authorList>
            <person name="Sun Q."/>
            <person name="Zhou Y."/>
        </authorList>
    </citation>
    <scope>NUCLEOTIDE SEQUENCE</scope>
    <source>
        <strain evidence="1">CGMCC 1.16012</strain>
    </source>
</reference>
<dbReference type="GO" id="GO:0005840">
    <property type="term" value="C:ribosome"/>
    <property type="evidence" value="ECO:0007669"/>
    <property type="project" value="UniProtKB-KW"/>
</dbReference>
<evidence type="ECO:0000313" key="2">
    <source>
        <dbReference type="Proteomes" id="UP000606730"/>
    </source>
</evidence>
<dbReference type="GO" id="GO:0032259">
    <property type="term" value="P:methylation"/>
    <property type="evidence" value="ECO:0007669"/>
    <property type="project" value="UniProtKB-KW"/>
</dbReference>
<dbReference type="GO" id="GO:0008168">
    <property type="term" value="F:methyltransferase activity"/>
    <property type="evidence" value="ECO:0007669"/>
    <property type="project" value="UniProtKB-KW"/>
</dbReference>
<dbReference type="InterPro" id="IPR029063">
    <property type="entry name" value="SAM-dependent_MTases_sf"/>
</dbReference>
<keyword evidence="1" id="KW-0689">Ribosomal protein</keyword>
<dbReference type="Proteomes" id="UP000606730">
    <property type="component" value="Unassembled WGS sequence"/>
</dbReference>
<reference evidence="1" key="1">
    <citation type="journal article" date="2014" name="Int. J. Syst. Evol. Microbiol.">
        <title>Complete genome sequence of Corynebacterium casei LMG S-19264T (=DSM 44701T), isolated from a smear-ripened cheese.</title>
        <authorList>
            <consortium name="US DOE Joint Genome Institute (JGI-PGF)"/>
            <person name="Walter F."/>
            <person name="Albersmeier A."/>
            <person name="Kalinowski J."/>
            <person name="Ruckert C."/>
        </authorList>
    </citation>
    <scope>NUCLEOTIDE SEQUENCE</scope>
    <source>
        <strain evidence="1">CGMCC 1.16012</strain>
    </source>
</reference>